<comment type="caution">
    <text evidence="2">The sequence shown here is derived from an EMBL/GenBank/DDBJ whole genome shotgun (WGS) entry which is preliminary data.</text>
</comment>
<feature type="compositionally biased region" description="Polar residues" evidence="1">
    <location>
        <begin position="62"/>
        <end position="79"/>
    </location>
</feature>
<accession>A0A699HT39</accession>
<evidence type="ECO:0000256" key="1">
    <source>
        <dbReference type="SAM" id="MobiDB-lite"/>
    </source>
</evidence>
<organism evidence="2">
    <name type="scientific">Tanacetum cinerariifolium</name>
    <name type="common">Dalmatian daisy</name>
    <name type="synonym">Chrysanthemum cinerariifolium</name>
    <dbReference type="NCBI Taxonomy" id="118510"/>
    <lineage>
        <taxon>Eukaryota</taxon>
        <taxon>Viridiplantae</taxon>
        <taxon>Streptophyta</taxon>
        <taxon>Embryophyta</taxon>
        <taxon>Tracheophyta</taxon>
        <taxon>Spermatophyta</taxon>
        <taxon>Magnoliopsida</taxon>
        <taxon>eudicotyledons</taxon>
        <taxon>Gunneridae</taxon>
        <taxon>Pentapetalae</taxon>
        <taxon>asterids</taxon>
        <taxon>campanulids</taxon>
        <taxon>Asterales</taxon>
        <taxon>Asteraceae</taxon>
        <taxon>Asteroideae</taxon>
        <taxon>Anthemideae</taxon>
        <taxon>Anthemidinae</taxon>
        <taxon>Tanacetum</taxon>
    </lineage>
</organism>
<name>A0A699HT39_TANCI</name>
<feature type="compositionally biased region" description="Polar residues" evidence="1">
    <location>
        <begin position="384"/>
        <end position="399"/>
    </location>
</feature>
<proteinExistence type="predicted"/>
<dbReference type="EMBL" id="BKCJ010202707">
    <property type="protein sequence ID" value="GEY71399.1"/>
    <property type="molecule type" value="Genomic_DNA"/>
</dbReference>
<reference evidence="2" key="1">
    <citation type="journal article" date="2019" name="Sci. Rep.">
        <title>Draft genome of Tanacetum cinerariifolium, the natural source of mosquito coil.</title>
        <authorList>
            <person name="Yamashiro T."/>
            <person name="Shiraishi A."/>
            <person name="Satake H."/>
            <person name="Nakayama K."/>
        </authorList>
    </citation>
    <scope>NUCLEOTIDE SEQUENCE</scope>
</reference>
<feature type="region of interest" description="Disordered" evidence="1">
    <location>
        <begin position="384"/>
        <end position="424"/>
    </location>
</feature>
<gene>
    <name evidence="2" type="ORF">Tci_443373</name>
</gene>
<feature type="compositionally biased region" description="Basic and acidic residues" evidence="1">
    <location>
        <begin position="415"/>
        <end position="424"/>
    </location>
</feature>
<evidence type="ECO:0000313" key="2">
    <source>
        <dbReference type="EMBL" id="GEY71399.1"/>
    </source>
</evidence>
<sequence length="424" mass="48102">FQNPFYLKKAQLLEPKLYDCNVIEKTNAIVIHDIEETLMLAEKSHFKTRFVPQIKLSAEQAFSSQNSVNSPEPTPSSRPTKVEVPKELSKVSMVNTSLKKLKYHLASFDVVVKERTTTTTITKGTWGFEHTKECFKDGIIPFVKTLKDLFNSFDQFLVDELSEVQHVFHQMEQAVEQHQSQEKDMVIKKLKERIKSLSGNMKEDKIKKELEEIDTINIQLDHREKVLVITALKDNLRKLKGKVIVDDAFTSHPIDPEMLKVDVAPLAPKLRNNRTAHSDYIRHTQEQTATLREIVEQGKSLNPLNNSLDYACKYIKRIQELLILIRQTCPCINNLRDKLLAVTLMNKTKRVRFTKPVTSSGNTNIKTASSLNVVSNKPMLSSTGVNLSASASGSQPSGNTKKDKIQQTPSSTQKNKIEAHPRTV</sequence>
<dbReference type="AlphaFoldDB" id="A0A699HT39"/>
<protein>
    <recommendedName>
        <fullName evidence="3">Integrase, catalytic region, zinc finger, CCHC-type, peptidase aspartic, catalytic</fullName>
    </recommendedName>
</protein>
<feature type="region of interest" description="Disordered" evidence="1">
    <location>
        <begin position="62"/>
        <end position="84"/>
    </location>
</feature>
<evidence type="ECO:0008006" key="3">
    <source>
        <dbReference type="Google" id="ProtNLM"/>
    </source>
</evidence>
<feature type="non-terminal residue" evidence="2">
    <location>
        <position position="1"/>
    </location>
</feature>